<dbReference type="InterPro" id="IPR036388">
    <property type="entry name" value="WH-like_DNA-bd_sf"/>
</dbReference>
<name>A0A644V2N6_9ZZZZ</name>
<dbReference type="PRINTS" id="PR00598">
    <property type="entry name" value="HTHMARR"/>
</dbReference>
<comment type="caution">
    <text evidence="5">The sequence shown here is derived from an EMBL/GenBank/DDBJ whole genome shotgun (WGS) entry which is preliminary data.</text>
</comment>
<keyword evidence="3" id="KW-0804">Transcription</keyword>
<protein>
    <submittedName>
        <fullName evidence="5">HTH-type transcriptional regulator MhqR</fullName>
    </submittedName>
</protein>
<dbReference type="GO" id="GO:0003677">
    <property type="term" value="F:DNA binding"/>
    <property type="evidence" value="ECO:0007669"/>
    <property type="project" value="UniProtKB-KW"/>
</dbReference>
<dbReference type="InterPro" id="IPR036390">
    <property type="entry name" value="WH_DNA-bd_sf"/>
</dbReference>
<reference evidence="5" key="1">
    <citation type="submission" date="2019-08" db="EMBL/GenBank/DDBJ databases">
        <authorList>
            <person name="Kucharzyk K."/>
            <person name="Murdoch R.W."/>
            <person name="Higgins S."/>
            <person name="Loffler F."/>
        </authorList>
    </citation>
    <scope>NUCLEOTIDE SEQUENCE</scope>
</reference>
<evidence type="ECO:0000313" key="5">
    <source>
        <dbReference type="EMBL" id="MPL85588.1"/>
    </source>
</evidence>
<dbReference type="SMART" id="SM00347">
    <property type="entry name" value="HTH_MARR"/>
    <property type="match status" value="1"/>
</dbReference>
<dbReference type="SUPFAM" id="SSF46785">
    <property type="entry name" value="Winged helix' DNA-binding domain"/>
    <property type="match status" value="1"/>
</dbReference>
<dbReference type="EMBL" id="VSSQ01000208">
    <property type="protein sequence ID" value="MPL85588.1"/>
    <property type="molecule type" value="Genomic_DNA"/>
</dbReference>
<keyword evidence="2" id="KW-0238">DNA-binding</keyword>
<dbReference type="Gene3D" id="1.10.10.10">
    <property type="entry name" value="Winged helix-like DNA-binding domain superfamily/Winged helix DNA-binding domain"/>
    <property type="match status" value="1"/>
</dbReference>
<evidence type="ECO:0000259" key="4">
    <source>
        <dbReference type="PROSITE" id="PS50995"/>
    </source>
</evidence>
<proteinExistence type="predicted"/>
<dbReference type="PANTHER" id="PTHR42756">
    <property type="entry name" value="TRANSCRIPTIONAL REGULATOR, MARR"/>
    <property type="match status" value="1"/>
</dbReference>
<dbReference type="Pfam" id="PF01047">
    <property type="entry name" value="MarR"/>
    <property type="match status" value="1"/>
</dbReference>
<dbReference type="PROSITE" id="PS50995">
    <property type="entry name" value="HTH_MARR_2"/>
    <property type="match status" value="1"/>
</dbReference>
<dbReference type="PANTHER" id="PTHR42756:SF1">
    <property type="entry name" value="TRANSCRIPTIONAL REPRESSOR OF EMRAB OPERON"/>
    <property type="match status" value="1"/>
</dbReference>
<dbReference type="AlphaFoldDB" id="A0A644V2N6"/>
<keyword evidence="1" id="KW-0805">Transcription regulation</keyword>
<evidence type="ECO:0000256" key="1">
    <source>
        <dbReference type="ARBA" id="ARBA00023015"/>
    </source>
</evidence>
<dbReference type="GO" id="GO:0003700">
    <property type="term" value="F:DNA-binding transcription factor activity"/>
    <property type="evidence" value="ECO:0007669"/>
    <property type="project" value="InterPro"/>
</dbReference>
<accession>A0A644V2N6</accession>
<feature type="domain" description="HTH marR-type" evidence="4">
    <location>
        <begin position="10"/>
        <end position="147"/>
    </location>
</feature>
<gene>
    <name evidence="5" type="primary">mhqR_4</name>
    <name evidence="5" type="ORF">SDC9_31558</name>
</gene>
<organism evidence="5">
    <name type="scientific">bioreactor metagenome</name>
    <dbReference type="NCBI Taxonomy" id="1076179"/>
    <lineage>
        <taxon>unclassified sequences</taxon>
        <taxon>metagenomes</taxon>
        <taxon>ecological metagenomes</taxon>
    </lineage>
</organism>
<evidence type="ECO:0000256" key="3">
    <source>
        <dbReference type="ARBA" id="ARBA00023163"/>
    </source>
</evidence>
<dbReference type="InterPro" id="IPR000835">
    <property type="entry name" value="HTH_MarR-typ"/>
</dbReference>
<sequence length="147" mass="16727">MQLIDFVKTNELLSVLSGQLSASLNRHLNRKFRTAGLAITTEQWLVLMCLWNKDGQTQQSLSDQTSKDKTSITRLLDTLSKNRLVERHSDPADRRINKIHLTDKGREMENHAMKIVKESFDQAVSGISSKELIDAKEVIVKLLNNII</sequence>
<evidence type="ECO:0000256" key="2">
    <source>
        <dbReference type="ARBA" id="ARBA00023125"/>
    </source>
</evidence>